<dbReference type="Proteomes" id="UP000426444">
    <property type="component" value="Chromosome"/>
</dbReference>
<dbReference type="KEGG" id="salq:SYNTR_1102"/>
<dbReference type="EMBL" id="CP046457">
    <property type="protein sequence ID" value="QGT99695.1"/>
    <property type="molecule type" value="Genomic_DNA"/>
</dbReference>
<keyword evidence="1" id="KW-0472">Membrane</keyword>
<evidence type="ECO:0000256" key="1">
    <source>
        <dbReference type="SAM" id="Phobius"/>
    </source>
</evidence>
<dbReference type="AlphaFoldDB" id="A0A6I6DAC6"/>
<keyword evidence="1" id="KW-0812">Transmembrane</keyword>
<protein>
    <recommendedName>
        <fullName evidence="2">RND related beta-barrel domain-containing protein</fullName>
    </recommendedName>
</protein>
<gene>
    <name evidence="3" type="ORF">SYNTR_1102</name>
</gene>
<dbReference type="InterPro" id="IPR058729">
    <property type="entry name" value="Beta-barrel_RND-rel"/>
</dbReference>
<organism evidence="3 4">
    <name type="scientific">Candidatus Syntrophocurvum alkaliphilum</name>
    <dbReference type="NCBI Taxonomy" id="2293317"/>
    <lineage>
        <taxon>Bacteria</taxon>
        <taxon>Bacillati</taxon>
        <taxon>Bacillota</taxon>
        <taxon>Clostridia</taxon>
        <taxon>Eubacteriales</taxon>
        <taxon>Syntrophomonadaceae</taxon>
        <taxon>Candidatus Syntrophocurvum</taxon>
    </lineage>
</organism>
<reference evidence="4" key="1">
    <citation type="journal article" date="2019" name="Microbiology">
        <title>Complete Genome Sequence of an Uncultured Bacterium of the Candidate Phylum Bipolaricaulota.</title>
        <authorList>
            <person name="Kadnikov V.V."/>
            <person name="Mardanov A.V."/>
            <person name="Beletsky A.V."/>
            <person name="Frank Y.A."/>
            <person name="Karnachuk O.V."/>
            <person name="Ravin N.V."/>
        </authorList>
    </citation>
    <scope>NUCLEOTIDE SEQUENCE [LARGE SCALE GENOMIC DNA]</scope>
</reference>
<evidence type="ECO:0000313" key="4">
    <source>
        <dbReference type="Proteomes" id="UP000426444"/>
    </source>
</evidence>
<dbReference type="OrthoDB" id="1834786at2"/>
<feature type="transmembrane region" description="Helical" evidence="1">
    <location>
        <begin position="14"/>
        <end position="35"/>
    </location>
</feature>
<feature type="domain" description="RND related beta-barrel" evidence="2">
    <location>
        <begin position="177"/>
        <end position="245"/>
    </location>
</feature>
<dbReference type="Pfam" id="PF26011">
    <property type="entry name" value="Beta-barrel_RND_rel"/>
    <property type="match status" value="1"/>
</dbReference>
<evidence type="ECO:0000259" key="2">
    <source>
        <dbReference type="Pfam" id="PF26011"/>
    </source>
</evidence>
<evidence type="ECO:0000313" key="3">
    <source>
        <dbReference type="EMBL" id="QGT99695.1"/>
    </source>
</evidence>
<proteinExistence type="predicted"/>
<keyword evidence="1" id="KW-1133">Transmembrane helix</keyword>
<sequence>MPVRNERAFKKQKYYIVIKICLVFLLFFGILFVFYKSGNYIVQAVTKKFINFDIATQGTVQDHIFTTGVIIQEENVYYAPTNGKLENTVKDFTRVRANTKLGYFIKNGSRTPLDASVTGIFTKNTDGLECFFSSVDIRSVSQKIFDHNVNMEDNFANIYYKNDPVFKIVNNLKPHKILIKIPESKIDTLDKGSRIRVIHDDIDYGIAVVEEIHKGSNAFMLLKMSGFFENLVNKRYFDVELVYNQYTGYIIPNNALIEKNGEIGLYCIRGERTRFVPVEIIQKNDNVLVVDGLRTNDMYITNPNVYLRIKK</sequence>
<keyword evidence="4" id="KW-1185">Reference proteome</keyword>
<dbReference type="RefSeq" id="WP_156203568.1">
    <property type="nucleotide sequence ID" value="NZ_CP046457.1"/>
</dbReference>
<name>A0A6I6DAC6_9FIRM</name>
<accession>A0A6I6DAC6</accession>